<evidence type="ECO:0000313" key="8">
    <source>
        <dbReference type="EMBL" id="PCR99621.1"/>
    </source>
</evidence>
<feature type="transmembrane region" description="Helical" evidence="7">
    <location>
        <begin position="346"/>
        <end position="364"/>
    </location>
</feature>
<keyword evidence="9" id="KW-1185">Reference proteome</keyword>
<evidence type="ECO:0000256" key="7">
    <source>
        <dbReference type="SAM" id="Phobius"/>
    </source>
</evidence>
<evidence type="ECO:0000256" key="3">
    <source>
        <dbReference type="ARBA" id="ARBA00022475"/>
    </source>
</evidence>
<dbReference type="OrthoDB" id="9791588at2"/>
<dbReference type="GO" id="GO:0005886">
    <property type="term" value="C:plasma membrane"/>
    <property type="evidence" value="ECO:0007669"/>
    <property type="project" value="UniProtKB-SubCell"/>
</dbReference>
<feature type="transmembrane region" description="Helical" evidence="7">
    <location>
        <begin position="444"/>
        <end position="466"/>
    </location>
</feature>
<feature type="transmembrane region" description="Helical" evidence="7">
    <location>
        <begin position="40"/>
        <end position="59"/>
    </location>
</feature>
<keyword evidence="3" id="KW-1003">Cell membrane</keyword>
<gene>
    <name evidence="8" type="ORF">RT41_GL001734</name>
</gene>
<feature type="transmembrane region" description="Helical" evidence="7">
    <location>
        <begin position="149"/>
        <end position="171"/>
    </location>
</feature>
<name>A0A2A5RK85_9LACT</name>
<keyword evidence="5 7" id="KW-1133">Transmembrane helix</keyword>
<evidence type="ECO:0000256" key="1">
    <source>
        <dbReference type="ARBA" id="ARBA00004651"/>
    </source>
</evidence>
<dbReference type="Pfam" id="PF13520">
    <property type="entry name" value="AA_permease_2"/>
    <property type="match status" value="1"/>
</dbReference>
<feature type="transmembrane region" description="Helical" evidence="7">
    <location>
        <begin position="412"/>
        <end position="432"/>
    </location>
</feature>
<dbReference type="RefSeq" id="WP_096818314.1">
    <property type="nucleotide sequence ID" value="NZ_JXJU01000007.1"/>
</dbReference>
<feature type="transmembrane region" description="Helical" evidence="7">
    <location>
        <begin position="370"/>
        <end position="392"/>
    </location>
</feature>
<reference evidence="8 9" key="1">
    <citation type="submission" date="2014-12" db="EMBL/GenBank/DDBJ databases">
        <title>Draft genome sequences of 10 type strains of Lactococcus.</title>
        <authorList>
            <person name="Sun Z."/>
            <person name="Zhong Z."/>
            <person name="Liu W."/>
            <person name="Zhang W."/>
            <person name="Zhang H."/>
        </authorList>
    </citation>
    <scope>NUCLEOTIDE SEQUENCE [LARGE SCALE GENOMIC DNA]</scope>
    <source>
        <strain evidence="8 9">JCM 16395</strain>
    </source>
</reference>
<feature type="transmembrane region" description="Helical" evidence="7">
    <location>
        <begin position="117"/>
        <end position="137"/>
    </location>
</feature>
<dbReference type="GO" id="GO:0022857">
    <property type="term" value="F:transmembrane transporter activity"/>
    <property type="evidence" value="ECO:0007669"/>
    <property type="project" value="InterPro"/>
</dbReference>
<feature type="transmembrane region" description="Helical" evidence="7">
    <location>
        <begin position="12"/>
        <end position="34"/>
    </location>
</feature>
<dbReference type="AlphaFoldDB" id="A0A2A5RK85"/>
<dbReference type="Proteomes" id="UP000218181">
    <property type="component" value="Unassembled WGS sequence"/>
</dbReference>
<proteinExistence type="predicted"/>
<evidence type="ECO:0000256" key="2">
    <source>
        <dbReference type="ARBA" id="ARBA00022448"/>
    </source>
</evidence>
<keyword evidence="2" id="KW-0813">Transport</keyword>
<evidence type="ECO:0000256" key="4">
    <source>
        <dbReference type="ARBA" id="ARBA00022692"/>
    </source>
</evidence>
<dbReference type="PANTHER" id="PTHR42770">
    <property type="entry name" value="AMINO ACID TRANSPORTER-RELATED"/>
    <property type="match status" value="1"/>
</dbReference>
<dbReference type="Gene3D" id="1.20.1740.10">
    <property type="entry name" value="Amino acid/polyamine transporter I"/>
    <property type="match status" value="1"/>
</dbReference>
<dbReference type="EMBL" id="JXJU01000007">
    <property type="protein sequence ID" value="PCR99621.1"/>
    <property type="molecule type" value="Genomic_DNA"/>
</dbReference>
<dbReference type="PIRSF" id="PIRSF006060">
    <property type="entry name" value="AA_transporter"/>
    <property type="match status" value="1"/>
</dbReference>
<feature type="transmembrane region" description="Helical" evidence="7">
    <location>
        <begin position="237"/>
        <end position="258"/>
    </location>
</feature>
<sequence>MENKNRITVTQLAIMTTVAVASLRSLPAMATAGWSSITQWLIPAIMFFVPTALVGAELGTKFKGGVFEWVKEAYGERLGFLAVWLQWIQNVVWYPTQLAMVAGTFAYFIGMDSLSNSGVYTGAVILIVYWGATFITLSGGNFFARVASTLGLIGTLIPALLLFVMGGVWLMTGHPVSEILTHSDLLHEANVVASGKVSGMTSPQWMLVVSNVLAFAGMEINAIHVKNLDNPKSFSRVMVITFVLVMGIFILPTLVLSMTTPAAMTVTSAYQTTGVMVAFENIFVTIFGPGAGIIANVIALAVVLGATASIIAWLAGPSRGVADAGRTGLLPVMFQKENSKGVQSGILIPQGIFVTALAALYIIFKSSVSAVFLAITGFAAALYVIMYIIMFFAAMKLRREGKGLTEGYKAPALFFVSWLGIIGCTFGLVMSFVPVSNAAFPAVIYPFVVLGVIIVLGVWPLIFATVKKPEWNTQKGNETFTKE</sequence>
<comment type="subcellular location">
    <subcellularLocation>
        <location evidence="1">Cell membrane</location>
        <topology evidence="1">Multi-pass membrane protein</topology>
    </subcellularLocation>
</comment>
<dbReference type="InterPro" id="IPR050367">
    <property type="entry name" value="APC_superfamily"/>
</dbReference>
<keyword evidence="4 7" id="KW-0812">Transmembrane</keyword>
<protein>
    <submittedName>
        <fullName evidence="8">Amino acid:proton antiporter</fullName>
    </submittedName>
</protein>
<dbReference type="InterPro" id="IPR002293">
    <property type="entry name" value="AA/rel_permease1"/>
</dbReference>
<feature type="transmembrane region" description="Helical" evidence="7">
    <location>
        <begin position="293"/>
        <end position="316"/>
    </location>
</feature>
<evidence type="ECO:0000256" key="5">
    <source>
        <dbReference type="ARBA" id="ARBA00022989"/>
    </source>
</evidence>
<comment type="caution">
    <text evidence="8">The sequence shown here is derived from an EMBL/GenBank/DDBJ whole genome shotgun (WGS) entry which is preliminary data.</text>
</comment>
<organism evidence="8 9">
    <name type="scientific">Lactococcus fujiensis JCM 16395</name>
    <dbReference type="NCBI Taxonomy" id="1291764"/>
    <lineage>
        <taxon>Bacteria</taxon>
        <taxon>Bacillati</taxon>
        <taxon>Bacillota</taxon>
        <taxon>Bacilli</taxon>
        <taxon>Lactobacillales</taxon>
        <taxon>Streptococcaceae</taxon>
        <taxon>Lactococcus</taxon>
    </lineage>
</organism>
<keyword evidence="6 7" id="KW-0472">Membrane</keyword>
<dbReference type="PANTHER" id="PTHR42770:SF15">
    <property type="entry name" value="GLUTAMATE_GAMMA-AMINOBUTYRATE ANTIPORTER-RELATED"/>
    <property type="match status" value="1"/>
</dbReference>
<feature type="transmembrane region" description="Helical" evidence="7">
    <location>
        <begin position="205"/>
        <end position="225"/>
    </location>
</feature>
<dbReference type="STRING" id="1291764.GCA_001311235_02260"/>
<evidence type="ECO:0000313" key="9">
    <source>
        <dbReference type="Proteomes" id="UP000218181"/>
    </source>
</evidence>
<accession>A0A2A5RK85</accession>
<evidence type="ECO:0000256" key="6">
    <source>
        <dbReference type="ARBA" id="ARBA00023136"/>
    </source>
</evidence>